<keyword evidence="8" id="KW-1185">Reference proteome</keyword>
<dbReference type="SUPFAM" id="SSF54060">
    <property type="entry name" value="His-Me finger endonucleases"/>
    <property type="match status" value="1"/>
</dbReference>
<protein>
    <submittedName>
        <fullName evidence="7">Endonuclease I</fullName>
    </submittedName>
</protein>
<dbReference type="EMBL" id="QNVS01000046">
    <property type="protein sequence ID" value="REC53398.1"/>
    <property type="molecule type" value="Genomic_DNA"/>
</dbReference>
<proteinExistence type="inferred from homology"/>
<dbReference type="InterPro" id="IPR007346">
    <property type="entry name" value="Endonuclease-I"/>
</dbReference>
<comment type="similarity">
    <text evidence="1">Belongs to the EndA/NucM nuclease family.</text>
</comment>
<dbReference type="RefSeq" id="WP_115950856.1">
    <property type="nucleotide sequence ID" value="NZ_QNVS01000046.1"/>
</dbReference>
<dbReference type="InterPro" id="IPR003961">
    <property type="entry name" value="FN3_dom"/>
</dbReference>
<dbReference type="CDD" id="cd00063">
    <property type="entry name" value="FN3"/>
    <property type="match status" value="1"/>
</dbReference>
<keyword evidence="2" id="KW-0540">Nuclease</keyword>
<dbReference type="Pfam" id="PF04231">
    <property type="entry name" value="Endonuclease_1"/>
    <property type="match status" value="1"/>
</dbReference>
<keyword evidence="7" id="KW-0255">Endonuclease</keyword>
<evidence type="ECO:0000259" key="6">
    <source>
        <dbReference type="PROSITE" id="PS50853"/>
    </source>
</evidence>
<evidence type="ECO:0000313" key="8">
    <source>
        <dbReference type="Proteomes" id="UP000256512"/>
    </source>
</evidence>
<dbReference type="InterPro" id="IPR044925">
    <property type="entry name" value="His-Me_finger_sf"/>
</dbReference>
<accession>A0A3D9BIS5</accession>
<dbReference type="Pfam" id="PF18962">
    <property type="entry name" value="Por_Secre_tail"/>
    <property type="match status" value="1"/>
</dbReference>
<dbReference type="Gene3D" id="2.60.40.10">
    <property type="entry name" value="Immunoglobulins"/>
    <property type="match status" value="1"/>
</dbReference>
<evidence type="ECO:0000256" key="2">
    <source>
        <dbReference type="ARBA" id="ARBA00022722"/>
    </source>
</evidence>
<dbReference type="SUPFAM" id="SSF49265">
    <property type="entry name" value="Fibronectin type III"/>
    <property type="match status" value="1"/>
</dbReference>
<feature type="chain" id="PRO_5017725536" evidence="5">
    <location>
        <begin position="20"/>
        <end position="590"/>
    </location>
</feature>
<dbReference type="Pfam" id="PF00041">
    <property type="entry name" value="fn3"/>
    <property type="match status" value="1"/>
</dbReference>
<dbReference type="PANTHER" id="PTHR33607:SF2">
    <property type="entry name" value="ENDONUCLEASE-1"/>
    <property type="match status" value="1"/>
</dbReference>
<dbReference type="NCBIfam" id="TIGR04183">
    <property type="entry name" value="Por_Secre_tail"/>
    <property type="match status" value="1"/>
</dbReference>
<dbReference type="InterPro" id="IPR036116">
    <property type="entry name" value="FN3_sf"/>
</dbReference>
<keyword evidence="4" id="KW-0378">Hydrolase</keyword>
<dbReference type="AlphaFoldDB" id="A0A3D9BIS5"/>
<feature type="domain" description="Fibronectin type-III" evidence="6">
    <location>
        <begin position="280"/>
        <end position="365"/>
    </location>
</feature>
<dbReference type="PROSITE" id="PS50853">
    <property type="entry name" value="FN3"/>
    <property type="match status" value="1"/>
</dbReference>
<evidence type="ECO:0000256" key="3">
    <source>
        <dbReference type="ARBA" id="ARBA00022729"/>
    </source>
</evidence>
<dbReference type="GO" id="GO:0016787">
    <property type="term" value="F:hydrolase activity"/>
    <property type="evidence" value="ECO:0007669"/>
    <property type="project" value="UniProtKB-KW"/>
</dbReference>
<evidence type="ECO:0000313" key="7">
    <source>
        <dbReference type="EMBL" id="REC53398.1"/>
    </source>
</evidence>
<feature type="signal peptide" evidence="5">
    <location>
        <begin position="1"/>
        <end position="19"/>
    </location>
</feature>
<reference evidence="7 8" key="1">
    <citation type="journal article" date="2006" name="Int. J. Syst. Evol. Microbiol.">
        <title>Chryseobacterium piscium sp. nov., isolated from fish of the South Atlantic Ocean off South Africa.</title>
        <authorList>
            <person name="de Beer H."/>
            <person name="Hugo C.J."/>
            <person name="Jooste P.J."/>
            <person name="Vancanneyt M."/>
            <person name="Coenye T."/>
            <person name="Vandamme P."/>
        </authorList>
    </citation>
    <scope>NUCLEOTIDE SEQUENCE [LARGE SCALE GENOMIC DNA]</scope>
    <source>
        <strain evidence="7 8">CCUG 51923</strain>
    </source>
</reference>
<dbReference type="GO" id="GO:0004519">
    <property type="term" value="F:endonuclease activity"/>
    <property type="evidence" value="ECO:0007669"/>
    <property type="project" value="UniProtKB-KW"/>
</dbReference>
<name>A0A3D9BIS5_9FLAO</name>
<keyword evidence="3 5" id="KW-0732">Signal</keyword>
<organism evidence="7 8">
    <name type="scientific">Chryseobacterium piscium</name>
    <dbReference type="NCBI Taxonomy" id="333702"/>
    <lineage>
        <taxon>Bacteria</taxon>
        <taxon>Pseudomonadati</taxon>
        <taxon>Bacteroidota</taxon>
        <taxon>Flavobacteriia</taxon>
        <taxon>Flavobacteriales</taxon>
        <taxon>Weeksellaceae</taxon>
        <taxon>Chryseobacterium group</taxon>
        <taxon>Chryseobacterium</taxon>
    </lineage>
</organism>
<evidence type="ECO:0000256" key="5">
    <source>
        <dbReference type="SAM" id="SignalP"/>
    </source>
</evidence>
<evidence type="ECO:0000256" key="1">
    <source>
        <dbReference type="ARBA" id="ARBA00006429"/>
    </source>
</evidence>
<dbReference type="PANTHER" id="PTHR33607">
    <property type="entry name" value="ENDONUCLEASE-1"/>
    <property type="match status" value="1"/>
</dbReference>
<dbReference type="Proteomes" id="UP000256512">
    <property type="component" value="Unassembled WGS sequence"/>
</dbReference>
<dbReference type="InterPro" id="IPR013783">
    <property type="entry name" value="Ig-like_fold"/>
</dbReference>
<evidence type="ECO:0000256" key="4">
    <source>
        <dbReference type="ARBA" id="ARBA00022801"/>
    </source>
</evidence>
<dbReference type="InterPro" id="IPR026444">
    <property type="entry name" value="Secre_tail"/>
</dbReference>
<sequence length="590" mass="63634">MRRILHSFLLSLITISALAQIPPGYYNNATGTGPALKTQLKNIISIGHNPGSYGGLWIAYQTTDRDYYYENDGTILDIYSERPTAADPYNFTVGTNQCGSYNSESDCYNREHIIPQSLFNEALPMVADIHFIRATDGYVNNIRGSFPFGNVGVTNYISNNGSKRGSSVSAGYTGTVFEPIDEFKGDIARMIFYFVTRYETQLSGFSSGNMLGNSAYPGLQTWELNQLLAWHNLDPVSPAEIGRNNASYTYQGNRNPYIDNPNYVNLVWGTPTTDTQAPTTPTNLVANNPTASTVALSWTASTDNVGVTGYDVYANGVLKSTVSGTSTTVQALNSSTTYDFYVIAKDAAGNSSPQSNTATETTLAGTGGGTGTCGTEDFSNIPALASNYTTRTWTNNSIDWTATDARTDQTINGKAITIQNGNLTSSSISGGVQTLTVTTQRKFGGTTSALNLQINGTTVGTIPYSETVTTTAVNVNVSGNVIIKLVNPVSSNRVAIDDLTWTCAASLSTVENSKEKAFSIYPNPVKNHELFVKGENLNKVSKAEIYDLSGKLIKNIVNPFKSSNKIDLHGLTKGVYILKTDNNTTKFIVD</sequence>
<gene>
    <name evidence="7" type="ORF">DRF62_13915</name>
</gene>
<dbReference type="SMART" id="SM00060">
    <property type="entry name" value="FN3"/>
    <property type="match status" value="1"/>
</dbReference>
<comment type="caution">
    <text evidence="7">The sequence shown here is derived from an EMBL/GenBank/DDBJ whole genome shotgun (WGS) entry which is preliminary data.</text>
</comment>